<dbReference type="InterPro" id="IPR027417">
    <property type="entry name" value="P-loop_NTPase"/>
</dbReference>
<dbReference type="GO" id="GO:0042626">
    <property type="term" value="F:ATPase-coupled transmembrane transporter activity"/>
    <property type="evidence" value="ECO:0007669"/>
    <property type="project" value="TreeGrafter"/>
</dbReference>
<dbReference type="GO" id="GO:0016887">
    <property type="term" value="F:ATP hydrolysis activity"/>
    <property type="evidence" value="ECO:0007669"/>
    <property type="project" value="InterPro"/>
</dbReference>
<dbReference type="Gene3D" id="3.40.50.300">
    <property type="entry name" value="P-loop containing nucleotide triphosphate hydrolases"/>
    <property type="match status" value="1"/>
</dbReference>
<dbReference type="Gene3D" id="1.20.1560.10">
    <property type="entry name" value="ABC transporter type 1, transmembrane domain"/>
    <property type="match status" value="1"/>
</dbReference>
<keyword evidence="11" id="KW-1185">Reference proteome</keyword>
<evidence type="ECO:0000256" key="7">
    <source>
        <dbReference type="ARBA" id="ARBA00023136"/>
    </source>
</evidence>
<comment type="similarity">
    <text evidence="2">Belongs to the ABC transporter superfamily. ABCC family. Conjugate transporter (TC 3.A.1.208) subfamily.</text>
</comment>
<dbReference type="Pfam" id="PF00005">
    <property type="entry name" value="ABC_tran"/>
    <property type="match status" value="1"/>
</dbReference>
<dbReference type="AlphaFoldDB" id="A0A4S4LUG4"/>
<feature type="transmembrane region" description="Helical" evidence="8">
    <location>
        <begin position="83"/>
        <end position="108"/>
    </location>
</feature>
<dbReference type="InterPro" id="IPR036640">
    <property type="entry name" value="ABC1_TM_sf"/>
</dbReference>
<dbReference type="PROSITE" id="PS00211">
    <property type="entry name" value="ABC_TRANSPORTER_1"/>
    <property type="match status" value="1"/>
</dbReference>
<evidence type="ECO:0000256" key="2">
    <source>
        <dbReference type="ARBA" id="ARBA00009726"/>
    </source>
</evidence>
<sequence>MRLFAITLANVIGVVVIISILEPYFPFYRESARELKRLHAMLRSVLYAHFSESLTGLSTIRSYGELPRFVKGNTYYIDLENRALFLTVAMLAVAGASALNTAQIGLVLTYTTTLTQLCGLLTRQSAEVENYMSSVERIVHYSEGDAVAREAPYEKEDVKPPPEWLSNGAIEFTDVSMNYRQGLPNILRSVSLSIKAREKIRVVGRTGAGKSSLMMVLYLIVELNSGSISVDGIDISTLGLRDLRSKIAIIPQDVSGSNSLKLSCAYSTFLGLIEPLLFSGKMVNDVFRAIYSASHASGTVRSNLDPPSLYDDAHLWDALRRSYLVSSSNNSSLDNVSTGETTLACVSRFDLDTVIESEGANLSVGERSLLSLARALVKNSQVVVLDEATSILRNLNKMKAFDRT</sequence>
<dbReference type="GO" id="GO:0005524">
    <property type="term" value="F:ATP binding"/>
    <property type="evidence" value="ECO:0007669"/>
    <property type="project" value="UniProtKB-KW"/>
</dbReference>
<dbReference type="SUPFAM" id="SSF90123">
    <property type="entry name" value="ABC transporter transmembrane region"/>
    <property type="match status" value="1"/>
</dbReference>
<keyword evidence="7 8" id="KW-0472">Membrane</keyword>
<evidence type="ECO:0000256" key="1">
    <source>
        <dbReference type="ARBA" id="ARBA00004141"/>
    </source>
</evidence>
<keyword evidence="5" id="KW-0067">ATP-binding</keyword>
<name>A0A4S4LUG4_9AGAM</name>
<comment type="subcellular location">
    <subcellularLocation>
        <location evidence="1">Membrane</location>
        <topology evidence="1">Multi-pass membrane protein</topology>
    </subcellularLocation>
</comment>
<accession>A0A4S4LUG4</accession>
<evidence type="ECO:0000256" key="8">
    <source>
        <dbReference type="SAM" id="Phobius"/>
    </source>
</evidence>
<evidence type="ECO:0000256" key="6">
    <source>
        <dbReference type="ARBA" id="ARBA00022989"/>
    </source>
</evidence>
<keyword evidence="3 8" id="KW-0812">Transmembrane</keyword>
<dbReference type="OrthoDB" id="6500128at2759"/>
<keyword evidence="4" id="KW-0547">Nucleotide-binding</keyword>
<feature type="domain" description="ABC transporter" evidence="9">
    <location>
        <begin position="187"/>
        <end position="390"/>
    </location>
</feature>
<feature type="transmembrane region" description="Helical" evidence="8">
    <location>
        <begin position="6"/>
        <end position="25"/>
    </location>
</feature>
<evidence type="ECO:0000313" key="11">
    <source>
        <dbReference type="Proteomes" id="UP000310158"/>
    </source>
</evidence>
<comment type="caution">
    <text evidence="10">The sequence shown here is derived from an EMBL/GenBank/DDBJ whole genome shotgun (WGS) entry which is preliminary data.</text>
</comment>
<dbReference type="PANTHER" id="PTHR24223">
    <property type="entry name" value="ATP-BINDING CASSETTE SUB-FAMILY C"/>
    <property type="match status" value="1"/>
</dbReference>
<keyword evidence="6 8" id="KW-1133">Transmembrane helix</keyword>
<organism evidence="10 11">
    <name type="scientific">Bondarzewia mesenterica</name>
    <dbReference type="NCBI Taxonomy" id="1095465"/>
    <lineage>
        <taxon>Eukaryota</taxon>
        <taxon>Fungi</taxon>
        <taxon>Dikarya</taxon>
        <taxon>Basidiomycota</taxon>
        <taxon>Agaricomycotina</taxon>
        <taxon>Agaricomycetes</taxon>
        <taxon>Russulales</taxon>
        <taxon>Bondarzewiaceae</taxon>
        <taxon>Bondarzewia</taxon>
    </lineage>
</organism>
<evidence type="ECO:0000256" key="3">
    <source>
        <dbReference type="ARBA" id="ARBA00022692"/>
    </source>
</evidence>
<evidence type="ECO:0000256" key="5">
    <source>
        <dbReference type="ARBA" id="ARBA00022840"/>
    </source>
</evidence>
<protein>
    <recommendedName>
        <fullName evidence="9">ABC transporter domain-containing protein</fullName>
    </recommendedName>
</protein>
<evidence type="ECO:0000256" key="4">
    <source>
        <dbReference type="ARBA" id="ARBA00022741"/>
    </source>
</evidence>
<dbReference type="InterPro" id="IPR050173">
    <property type="entry name" value="ABC_transporter_C-like"/>
</dbReference>
<dbReference type="SUPFAM" id="SSF52540">
    <property type="entry name" value="P-loop containing nucleoside triphosphate hydrolases"/>
    <property type="match status" value="1"/>
</dbReference>
<dbReference type="Proteomes" id="UP000310158">
    <property type="component" value="Unassembled WGS sequence"/>
</dbReference>
<dbReference type="EMBL" id="SGPL01000174">
    <property type="protein sequence ID" value="THH16109.1"/>
    <property type="molecule type" value="Genomic_DNA"/>
</dbReference>
<reference evidence="10 11" key="1">
    <citation type="submission" date="2019-02" db="EMBL/GenBank/DDBJ databases">
        <title>Genome sequencing of the rare red list fungi Bondarzewia mesenterica.</title>
        <authorList>
            <person name="Buettner E."/>
            <person name="Kellner H."/>
        </authorList>
    </citation>
    <scope>NUCLEOTIDE SEQUENCE [LARGE SCALE GENOMIC DNA]</scope>
    <source>
        <strain evidence="10 11">DSM 108281</strain>
    </source>
</reference>
<dbReference type="PANTHER" id="PTHR24223:SF456">
    <property type="entry name" value="MULTIDRUG RESISTANCE-ASSOCIATED PROTEIN LETHAL(2)03659"/>
    <property type="match status" value="1"/>
</dbReference>
<dbReference type="GO" id="GO:0016020">
    <property type="term" value="C:membrane"/>
    <property type="evidence" value="ECO:0007669"/>
    <property type="project" value="UniProtKB-SubCell"/>
</dbReference>
<gene>
    <name evidence="10" type="ORF">EW146_g4487</name>
</gene>
<evidence type="ECO:0000259" key="9">
    <source>
        <dbReference type="Pfam" id="PF00005"/>
    </source>
</evidence>
<dbReference type="InterPro" id="IPR017871">
    <property type="entry name" value="ABC_transporter-like_CS"/>
</dbReference>
<dbReference type="InterPro" id="IPR003439">
    <property type="entry name" value="ABC_transporter-like_ATP-bd"/>
</dbReference>
<evidence type="ECO:0000313" key="10">
    <source>
        <dbReference type="EMBL" id="THH16109.1"/>
    </source>
</evidence>
<proteinExistence type="inferred from homology"/>